<dbReference type="PROSITE" id="PS00633">
    <property type="entry name" value="BROMODOMAIN_1"/>
    <property type="match status" value="1"/>
</dbReference>
<evidence type="ECO:0000256" key="2">
    <source>
        <dbReference type="ARBA" id="ARBA00022737"/>
    </source>
</evidence>
<dbReference type="InterPro" id="IPR048047">
    <property type="entry name" value="RSC1/2_bromodom"/>
</dbReference>
<organism evidence="12 13">
    <name type="scientific">Schizosaccharomyces octosporus (strain yFS286)</name>
    <name type="common">Fission yeast</name>
    <name type="synonym">Octosporomyces octosporus</name>
    <dbReference type="NCBI Taxonomy" id="483514"/>
    <lineage>
        <taxon>Eukaryota</taxon>
        <taxon>Fungi</taxon>
        <taxon>Dikarya</taxon>
        <taxon>Ascomycota</taxon>
        <taxon>Taphrinomycotina</taxon>
        <taxon>Schizosaccharomycetes</taxon>
        <taxon>Schizosaccharomycetales</taxon>
        <taxon>Schizosaccharomycetaceae</taxon>
        <taxon>Schizosaccharomyces</taxon>
    </lineage>
</organism>
<keyword evidence="2" id="KW-0677">Repeat</keyword>
<feature type="compositionally biased region" description="Polar residues" evidence="9">
    <location>
        <begin position="678"/>
        <end position="693"/>
    </location>
</feature>
<dbReference type="SMART" id="SM00439">
    <property type="entry name" value="BAH"/>
    <property type="match status" value="1"/>
</dbReference>
<dbReference type="Pfam" id="PF00439">
    <property type="entry name" value="Bromodomain"/>
    <property type="match status" value="2"/>
</dbReference>
<comment type="subcellular location">
    <subcellularLocation>
        <location evidence="1">Nucleus</location>
    </subcellularLocation>
</comment>
<feature type="compositionally biased region" description="Low complexity" evidence="9">
    <location>
        <begin position="694"/>
        <end position="703"/>
    </location>
</feature>
<dbReference type="GO" id="GO:0016586">
    <property type="term" value="C:RSC-type complex"/>
    <property type="evidence" value="ECO:0007669"/>
    <property type="project" value="EnsemblFungi"/>
</dbReference>
<dbReference type="GO" id="GO:0003682">
    <property type="term" value="F:chromatin binding"/>
    <property type="evidence" value="ECO:0007669"/>
    <property type="project" value="InterPro"/>
</dbReference>
<dbReference type="InterPro" id="IPR018359">
    <property type="entry name" value="Bromodomain_CS"/>
</dbReference>
<feature type="region of interest" description="Disordered" evidence="9">
    <location>
        <begin position="580"/>
        <end position="633"/>
    </location>
</feature>
<dbReference type="Gene3D" id="1.20.920.10">
    <property type="entry name" value="Bromodomain-like"/>
    <property type="match status" value="2"/>
</dbReference>
<dbReference type="GeneID" id="25030805"/>
<name>S9PVX6_SCHOY</name>
<dbReference type="eggNOG" id="KOG1827">
    <property type="taxonomic scope" value="Eukaryota"/>
</dbReference>
<dbReference type="InterPro" id="IPR036427">
    <property type="entry name" value="Bromodomain-like_sf"/>
</dbReference>
<dbReference type="GO" id="GO:0040029">
    <property type="term" value="P:epigenetic regulation of gene expression"/>
    <property type="evidence" value="ECO:0007669"/>
    <property type="project" value="UniProtKB-ARBA"/>
</dbReference>
<keyword evidence="7" id="KW-0539">Nucleus</keyword>
<dbReference type="InterPro" id="IPR043151">
    <property type="entry name" value="BAH_sf"/>
</dbReference>
<dbReference type="AlphaFoldDB" id="S9PVX6"/>
<feature type="region of interest" description="Disordered" evidence="9">
    <location>
        <begin position="151"/>
        <end position="204"/>
    </location>
</feature>
<keyword evidence="3" id="KW-0156">Chromatin regulator</keyword>
<evidence type="ECO:0000256" key="8">
    <source>
        <dbReference type="PROSITE-ProRule" id="PRU00035"/>
    </source>
</evidence>
<dbReference type="RefSeq" id="XP_013020232.1">
    <property type="nucleotide sequence ID" value="XM_013164778.1"/>
</dbReference>
<dbReference type="Pfam" id="PF01426">
    <property type="entry name" value="BAH"/>
    <property type="match status" value="1"/>
</dbReference>
<feature type="compositionally biased region" description="Low complexity" evidence="9">
    <location>
        <begin position="582"/>
        <end position="596"/>
    </location>
</feature>
<protein>
    <submittedName>
        <fullName evidence="12">RSC complex subunit Rsc1</fullName>
    </submittedName>
</protein>
<dbReference type="PANTHER" id="PTHR16062:SF21">
    <property type="entry name" value="CHROMATIN STRUCTURE-REMODELING COMPLEX SUBUNIT RSC1-RELATED"/>
    <property type="match status" value="1"/>
</dbReference>
<accession>S9PVX6</accession>
<dbReference type="PROSITE" id="PS51038">
    <property type="entry name" value="BAH"/>
    <property type="match status" value="1"/>
</dbReference>
<feature type="domain" description="Bromo" evidence="10">
    <location>
        <begin position="257"/>
        <end position="327"/>
    </location>
</feature>
<proteinExistence type="predicted"/>
<evidence type="ECO:0000313" key="13">
    <source>
        <dbReference type="Proteomes" id="UP000016088"/>
    </source>
</evidence>
<evidence type="ECO:0000259" key="10">
    <source>
        <dbReference type="PROSITE" id="PS50014"/>
    </source>
</evidence>
<dbReference type="Gene3D" id="2.30.30.490">
    <property type="match status" value="1"/>
</dbReference>
<feature type="region of interest" description="Disordered" evidence="9">
    <location>
        <begin position="678"/>
        <end position="703"/>
    </location>
</feature>
<dbReference type="SMART" id="SM00297">
    <property type="entry name" value="BROMO"/>
    <property type="match status" value="2"/>
</dbReference>
<dbReference type="Proteomes" id="UP000016088">
    <property type="component" value="Unassembled WGS sequence"/>
</dbReference>
<dbReference type="GO" id="GO:0120262">
    <property type="term" value="P:negative regulation of heterochromatin organization"/>
    <property type="evidence" value="ECO:0007669"/>
    <property type="project" value="EnsemblFungi"/>
</dbReference>
<dbReference type="VEuPathDB" id="FungiDB:SOCG_01825"/>
<dbReference type="CDD" id="cd04717">
    <property type="entry name" value="BAH_polybromo"/>
    <property type="match status" value="1"/>
</dbReference>
<evidence type="ECO:0000256" key="7">
    <source>
        <dbReference type="ARBA" id="ARBA00023242"/>
    </source>
</evidence>
<dbReference type="InterPro" id="IPR037382">
    <property type="entry name" value="Rsc/polybromo"/>
</dbReference>
<evidence type="ECO:0000256" key="6">
    <source>
        <dbReference type="ARBA" id="ARBA00023163"/>
    </source>
</evidence>
<keyword evidence="5 8" id="KW-0103">Bromodomain</keyword>
<dbReference type="InterPro" id="IPR001025">
    <property type="entry name" value="BAH_dom"/>
</dbReference>
<feature type="compositionally biased region" description="Polar residues" evidence="9">
    <location>
        <begin position="151"/>
        <end position="177"/>
    </location>
</feature>
<dbReference type="CDD" id="cd05522">
    <property type="entry name" value="Bromo_Rsc1_2_II"/>
    <property type="match status" value="1"/>
</dbReference>
<evidence type="ECO:0000256" key="3">
    <source>
        <dbReference type="ARBA" id="ARBA00022853"/>
    </source>
</evidence>
<dbReference type="OMA" id="PRMFPEY"/>
<dbReference type="InterPro" id="IPR001487">
    <property type="entry name" value="Bromodomain"/>
</dbReference>
<keyword evidence="6" id="KW-0804">Transcription</keyword>
<dbReference type="EMBL" id="KE503208">
    <property type="protein sequence ID" value="EPX71608.1"/>
    <property type="molecule type" value="Genomic_DNA"/>
</dbReference>
<sequence length="854" mass="96044">MFLIHTQTWPYSTMSGNVSSSTEDVKTHKVLIYFLERIRSAKDNAGNSLSKVIETNPLSDNPNDLFASNRPTCLKAIQLKIESSAYRDLSEFVFDIAQLIANVKFLYHGSQSFSLVCMLEEFCILQWQMLHQQGFTAMTLWPQAQASHAMMSQKSTTSNTFRPASTSPQSGLSTNASEAPRQVKHEEQPSDQDSELYGEEAEADTELKRKFARDESFAKEENVKHRKLQQFPSKPTVPLEAKAKAIMRQVRRYRDVNGRQLFAPFERLPDPRMFPEYYQAIQRPMALDVIQKTLNKNQYSSLDEFISDFNLMFNNAKSFNDPSSQVFRDADFLQKYLADVIQMELGRLDVEGGAYDVDSSHTSQRYDKQYQTSIMYEGTPLSIGDWVLLKNPSDFNKPVVAQIFKIWNSADQTPWITVCWYFRPEQTVHRADRIFYENEVFKTSLYRDHPLSDIIERCFVMYITRYVRGRPKGIRSTPVFVCESRYNDDTKQFSKIKSWKGCMPEEVRGFDYEMILFDHTIPPNKVPSPLLHLLSGRPQMTDTQTQMALFGNNSMNAAPAQGVILPTSTNVDDNLNPNRVISPSPSDSFSSTPKPSHLNNGTPPVMPTYARKTSTHSDRTQSHLSRMGLPSPGIYGPAGGYPLGNQSNVGSLPARPFYGGTQDATPVSQPANLSNLYGSKMNPQYTKTNVTPQGTRTSGSVGSLSGLSTPLGTAYNLHRIPPLPSYTAAFIVPGTHQKENGSASGQGIDDRTIINVDTVNVLNKDDSGNVLWYSVPPQDPVPIQNYNSNLSHSLEYLEFKRKKNENKSGSSQASAAKEETAKHDKLIGSALEKLHDLQVQQINILKNDLSSIEH</sequence>
<evidence type="ECO:0000259" key="11">
    <source>
        <dbReference type="PROSITE" id="PS51038"/>
    </source>
</evidence>
<dbReference type="PANTHER" id="PTHR16062">
    <property type="entry name" value="SWI/SNF-RELATED"/>
    <property type="match status" value="1"/>
</dbReference>
<gene>
    <name evidence="12" type="ORF">SOCG_01825</name>
</gene>
<dbReference type="SUPFAM" id="SSF47370">
    <property type="entry name" value="Bromodomain"/>
    <property type="match status" value="2"/>
</dbReference>
<dbReference type="PRINTS" id="PR00503">
    <property type="entry name" value="BROMODOMAIN"/>
</dbReference>
<keyword evidence="4" id="KW-0805">Transcription regulation</keyword>
<reference evidence="12 13" key="1">
    <citation type="journal article" date="2011" name="Science">
        <title>Comparative functional genomics of the fission yeasts.</title>
        <authorList>
            <person name="Rhind N."/>
            <person name="Chen Z."/>
            <person name="Yassour M."/>
            <person name="Thompson D.A."/>
            <person name="Haas B.J."/>
            <person name="Habib N."/>
            <person name="Wapinski I."/>
            <person name="Roy S."/>
            <person name="Lin M.F."/>
            <person name="Heiman D.I."/>
            <person name="Young S.K."/>
            <person name="Furuya K."/>
            <person name="Guo Y."/>
            <person name="Pidoux A."/>
            <person name="Chen H.M."/>
            <person name="Robbertse B."/>
            <person name="Goldberg J.M."/>
            <person name="Aoki K."/>
            <person name="Bayne E.H."/>
            <person name="Berlin A.M."/>
            <person name="Desjardins C.A."/>
            <person name="Dobbs E."/>
            <person name="Dukaj L."/>
            <person name="Fan L."/>
            <person name="FitzGerald M.G."/>
            <person name="French C."/>
            <person name="Gujja S."/>
            <person name="Hansen K."/>
            <person name="Keifenheim D."/>
            <person name="Levin J.Z."/>
            <person name="Mosher R.A."/>
            <person name="Mueller C.A."/>
            <person name="Pfiffner J."/>
            <person name="Priest M."/>
            <person name="Russ C."/>
            <person name="Smialowska A."/>
            <person name="Swoboda P."/>
            <person name="Sykes S.M."/>
            <person name="Vaughn M."/>
            <person name="Vengrova S."/>
            <person name="Yoder R."/>
            <person name="Zeng Q."/>
            <person name="Allshire R."/>
            <person name="Baulcombe D."/>
            <person name="Birren B.W."/>
            <person name="Brown W."/>
            <person name="Ekwall K."/>
            <person name="Kellis M."/>
            <person name="Leatherwood J."/>
            <person name="Levin H."/>
            <person name="Margalit H."/>
            <person name="Martienssen R."/>
            <person name="Nieduszynski C.A."/>
            <person name="Spatafora J.W."/>
            <person name="Friedman N."/>
            <person name="Dalgaard J.Z."/>
            <person name="Baumann P."/>
            <person name="Niki H."/>
            <person name="Regev A."/>
            <person name="Nusbaum C."/>
        </authorList>
    </citation>
    <scope>NUCLEOTIDE SEQUENCE [LARGE SCALE GENOMIC DNA]</scope>
    <source>
        <strain evidence="13">yFS286</strain>
    </source>
</reference>
<evidence type="ECO:0000256" key="4">
    <source>
        <dbReference type="ARBA" id="ARBA00023015"/>
    </source>
</evidence>
<evidence type="ECO:0000313" key="12">
    <source>
        <dbReference type="EMBL" id="EPX71608.1"/>
    </source>
</evidence>
<evidence type="ECO:0000256" key="1">
    <source>
        <dbReference type="ARBA" id="ARBA00004123"/>
    </source>
</evidence>
<evidence type="ECO:0000256" key="5">
    <source>
        <dbReference type="ARBA" id="ARBA00023117"/>
    </source>
</evidence>
<keyword evidence="13" id="KW-1185">Reference proteome</keyword>
<dbReference type="PROSITE" id="PS50014">
    <property type="entry name" value="BROMODOMAIN_2"/>
    <property type="match status" value="1"/>
</dbReference>
<evidence type="ECO:0000256" key="9">
    <source>
        <dbReference type="SAM" id="MobiDB-lite"/>
    </source>
</evidence>
<dbReference type="GO" id="GO:0006368">
    <property type="term" value="P:transcription elongation by RNA polymerase II"/>
    <property type="evidence" value="ECO:0007669"/>
    <property type="project" value="TreeGrafter"/>
</dbReference>
<dbReference type="OrthoDB" id="1742084at2759"/>
<feature type="region of interest" description="Disordered" evidence="9">
    <location>
        <begin position="803"/>
        <end position="822"/>
    </location>
</feature>
<dbReference type="HOGENOM" id="CLU_338353_0_0_1"/>
<feature type="domain" description="BAH" evidence="11">
    <location>
        <begin position="379"/>
        <end position="497"/>
    </location>
</feature>
<feature type="compositionally biased region" description="Acidic residues" evidence="9">
    <location>
        <begin position="189"/>
        <end position="204"/>
    </location>
</feature>